<evidence type="ECO:0000256" key="6">
    <source>
        <dbReference type="ARBA" id="ARBA00023136"/>
    </source>
</evidence>
<reference evidence="12 13" key="1">
    <citation type="submission" date="2019-01" db="EMBL/GenBank/DDBJ databases">
        <title>Comparative genomic analysis identifies haemin-independent Haemophilus haemolyticus: a formal re-classification of Haemophilus intermedius.</title>
        <authorList>
            <person name="Harris T.M."/>
            <person name="Price E.P."/>
            <person name="Sarovich D.S."/>
            <person name="Norskov-Lauritsen N."/>
            <person name="Beissbarth J."/>
            <person name="Chang A.B."/>
            <person name="Smith-Vaughan H.C."/>
        </authorList>
    </citation>
    <scope>NUCLEOTIDE SEQUENCE [LARGE SCALE GENOMIC DNA]</scope>
    <source>
        <strain evidence="12 13">60982 B Hi-1</strain>
    </source>
</reference>
<dbReference type="HAMAP" id="MF_00920">
    <property type="entry name" value="FtsY"/>
    <property type="match status" value="1"/>
</dbReference>
<name>A0A502LLD7_HAEHA</name>
<dbReference type="SUPFAM" id="SSF52540">
    <property type="entry name" value="P-loop containing nucleoside triphosphate hydrolases"/>
    <property type="match status" value="1"/>
</dbReference>
<evidence type="ECO:0000313" key="13">
    <source>
        <dbReference type="Proteomes" id="UP000316282"/>
    </source>
</evidence>
<evidence type="ECO:0000256" key="8">
    <source>
        <dbReference type="ARBA" id="ARBA00048027"/>
    </source>
</evidence>
<comment type="similarity">
    <text evidence="10">Belongs to the GTP-binding SRP family. FtsY subfamily.</text>
</comment>
<evidence type="ECO:0000256" key="3">
    <source>
        <dbReference type="ARBA" id="ARBA00022741"/>
    </source>
</evidence>
<dbReference type="Gene3D" id="3.40.50.300">
    <property type="entry name" value="P-loop containing nucleotide triphosphate hydrolases"/>
    <property type="match status" value="1"/>
</dbReference>
<dbReference type="Pfam" id="PF00448">
    <property type="entry name" value="SRP54"/>
    <property type="match status" value="1"/>
</dbReference>
<keyword evidence="2 10" id="KW-0963">Cytoplasm</keyword>
<keyword evidence="5 10" id="KW-0342">GTP-binding</keyword>
<feature type="binding site" evidence="10">
    <location>
        <begin position="345"/>
        <end position="349"/>
    </location>
    <ligand>
        <name>GTP</name>
        <dbReference type="ChEBI" id="CHEBI:37565"/>
    </ligand>
</feature>
<evidence type="ECO:0000256" key="5">
    <source>
        <dbReference type="ARBA" id="ARBA00023134"/>
    </source>
</evidence>
<dbReference type="SMART" id="SM00382">
    <property type="entry name" value="AAA"/>
    <property type="match status" value="1"/>
</dbReference>
<keyword evidence="1 10" id="KW-1003">Cell membrane</keyword>
<gene>
    <name evidence="10 12" type="primary">ftsY</name>
    <name evidence="12" type="ORF">EUX52_08250</name>
</gene>
<dbReference type="Proteomes" id="UP000316282">
    <property type="component" value="Unassembled WGS sequence"/>
</dbReference>
<dbReference type="PANTHER" id="PTHR43134:SF1">
    <property type="entry name" value="SIGNAL RECOGNITION PARTICLE RECEPTOR SUBUNIT ALPHA"/>
    <property type="match status" value="1"/>
</dbReference>
<evidence type="ECO:0000256" key="10">
    <source>
        <dbReference type="HAMAP-Rule" id="MF_00920"/>
    </source>
</evidence>
<dbReference type="NCBIfam" id="TIGR00064">
    <property type="entry name" value="ftsY"/>
    <property type="match status" value="1"/>
</dbReference>
<dbReference type="InterPro" id="IPR000897">
    <property type="entry name" value="SRP54_GTPase_dom"/>
</dbReference>
<dbReference type="GO" id="GO:0005047">
    <property type="term" value="F:signal recognition particle binding"/>
    <property type="evidence" value="ECO:0007669"/>
    <property type="project" value="TreeGrafter"/>
</dbReference>
<dbReference type="EC" id="3.6.5.4" evidence="10"/>
<dbReference type="GO" id="GO:0003924">
    <property type="term" value="F:GTPase activity"/>
    <property type="evidence" value="ECO:0007669"/>
    <property type="project" value="UniProtKB-UniRule"/>
</dbReference>
<accession>A0A502LLD7</accession>
<feature type="binding site" evidence="10">
    <location>
        <begin position="263"/>
        <end position="270"/>
    </location>
    <ligand>
        <name>GTP</name>
        <dbReference type="ChEBI" id="CHEBI:37565"/>
    </ligand>
</feature>
<dbReference type="SMART" id="SM00963">
    <property type="entry name" value="SRP54_N"/>
    <property type="match status" value="1"/>
</dbReference>
<keyword evidence="7 10" id="KW-0675">Receptor</keyword>
<dbReference type="GO" id="GO:0005886">
    <property type="term" value="C:plasma membrane"/>
    <property type="evidence" value="ECO:0007669"/>
    <property type="project" value="UniProtKB-SubCell"/>
</dbReference>
<keyword evidence="6 10" id="KW-0472">Membrane</keyword>
<dbReference type="CDD" id="cd17874">
    <property type="entry name" value="FtsY"/>
    <property type="match status" value="1"/>
</dbReference>
<dbReference type="InterPro" id="IPR036225">
    <property type="entry name" value="SRP/SRP_N"/>
</dbReference>
<comment type="subunit">
    <text evidence="10">Part of the signal recognition particle protein translocation system, which is composed of SRP and FtsY. SRP is a ribonucleoprotein composed of Ffh and a 4.5S RNA molecule.</text>
</comment>
<comment type="catalytic activity">
    <reaction evidence="8 10">
        <text>GTP + H2O = GDP + phosphate + H(+)</text>
        <dbReference type="Rhea" id="RHEA:19669"/>
        <dbReference type="ChEBI" id="CHEBI:15377"/>
        <dbReference type="ChEBI" id="CHEBI:15378"/>
        <dbReference type="ChEBI" id="CHEBI:37565"/>
        <dbReference type="ChEBI" id="CHEBI:43474"/>
        <dbReference type="ChEBI" id="CHEBI:58189"/>
        <dbReference type="EC" id="3.6.5.4"/>
    </reaction>
</comment>
<feature type="domain" description="SRP54-type proteins GTP-binding" evidence="11">
    <location>
        <begin position="430"/>
        <end position="443"/>
    </location>
</feature>
<dbReference type="InterPro" id="IPR013822">
    <property type="entry name" value="Signal_recog_particl_SRP54_hlx"/>
</dbReference>
<evidence type="ECO:0000256" key="7">
    <source>
        <dbReference type="ARBA" id="ARBA00023170"/>
    </source>
</evidence>
<dbReference type="GO" id="GO:0006614">
    <property type="term" value="P:SRP-dependent cotranslational protein targeting to membrane"/>
    <property type="evidence" value="ECO:0007669"/>
    <property type="project" value="InterPro"/>
</dbReference>
<dbReference type="PROSITE" id="PS00300">
    <property type="entry name" value="SRP54"/>
    <property type="match status" value="1"/>
</dbReference>
<dbReference type="InterPro" id="IPR027417">
    <property type="entry name" value="P-loop_NTPase"/>
</dbReference>
<proteinExistence type="inferred from homology"/>
<dbReference type="FunFam" id="1.20.120.140:FF:000002">
    <property type="entry name" value="Signal recognition particle receptor FtsY"/>
    <property type="match status" value="1"/>
</dbReference>
<dbReference type="Pfam" id="PF02881">
    <property type="entry name" value="SRP54_N"/>
    <property type="match status" value="1"/>
</dbReference>
<keyword evidence="4 10" id="KW-0378">Hydrolase</keyword>
<dbReference type="SUPFAM" id="SSF47364">
    <property type="entry name" value="Domain of the SRP/SRP receptor G-proteins"/>
    <property type="match status" value="1"/>
</dbReference>
<dbReference type="FunFam" id="3.40.50.300:FF:000053">
    <property type="entry name" value="Signal recognition particle receptor FtsY"/>
    <property type="match status" value="1"/>
</dbReference>
<comment type="subcellular location">
    <subcellularLocation>
        <location evidence="10">Cell membrane</location>
        <topology evidence="10">Peripheral membrane protein</topology>
        <orientation evidence="10">Cytoplasmic side</orientation>
    </subcellularLocation>
    <subcellularLocation>
        <location evidence="10">Cytoplasm</location>
    </subcellularLocation>
</comment>
<protein>
    <recommendedName>
        <fullName evidence="10">Signal recognition particle receptor FtsY</fullName>
        <shortName evidence="10">SRP receptor</shortName>
        <ecNumber evidence="10">3.6.5.4</ecNumber>
    </recommendedName>
</protein>
<dbReference type="GO" id="GO:0005525">
    <property type="term" value="F:GTP binding"/>
    <property type="evidence" value="ECO:0007669"/>
    <property type="project" value="UniProtKB-UniRule"/>
</dbReference>
<dbReference type="PANTHER" id="PTHR43134">
    <property type="entry name" value="SIGNAL RECOGNITION PARTICLE RECEPTOR SUBUNIT ALPHA"/>
    <property type="match status" value="1"/>
</dbReference>
<evidence type="ECO:0000256" key="9">
    <source>
        <dbReference type="ARBA" id="ARBA00053570"/>
    </source>
</evidence>
<evidence type="ECO:0000313" key="12">
    <source>
        <dbReference type="EMBL" id="TPH20307.1"/>
    </source>
</evidence>
<dbReference type="EMBL" id="SDPD01000010">
    <property type="protein sequence ID" value="TPH20307.1"/>
    <property type="molecule type" value="Genomic_DNA"/>
</dbReference>
<organism evidence="12 13">
    <name type="scientific">Haemophilus haemolyticus</name>
    <dbReference type="NCBI Taxonomy" id="726"/>
    <lineage>
        <taxon>Bacteria</taxon>
        <taxon>Pseudomonadati</taxon>
        <taxon>Pseudomonadota</taxon>
        <taxon>Gammaproteobacteria</taxon>
        <taxon>Pasteurellales</taxon>
        <taxon>Pasteurellaceae</taxon>
        <taxon>Haemophilus</taxon>
    </lineage>
</organism>
<dbReference type="SMART" id="SM00962">
    <property type="entry name" value="SRP54"/>
    <property type="match status" value="1"/>
</dbReference>
<dbReference type="InterPro" id="IPR042101">
    <property type="entry name" value="SRP54_N_sf"/>
</dbReference>
<comment type="function">
    <text evidence="9 10">Involved in targeting and insertion of nascent membrane proteins into the cytoplasmic membrane. Acts as a receptor for the complex formed by the signal recognition particle (SRP) and the ribosome-nascent chain (RNC). Interaction with SRP-RNC leads to the transfer of the RNC complex to the Sec translocase for insertion into the membrane, the hydrolysis of GTP by both Ffh and FtsY, and the dissociation of the SRP-FtsY complex into the individual components.</text>
</comment>
<dbReference type="GO" id="GO:0005737">
    <property type="term" value="C:cytoplasm"/>
    <property type="evidence" value="ECO:0007669"/>
    <property type="project" value="UniProtKB-SubCell"/>
</dbReference>
<dbReference type="InterPro" id="IPR004390">
    <property type="entry name" value="SR_rcpt_FtsY"/>
</dbReference>
<dbReference type="InterPro" id="IPR003593">
    <property type="entry name" value="AAA+_ATPase"/>
</dbReference>
<evidence type="ECO:0000256" key="4">
    <source>
        <dbReference type="ARBA" id="ARBA00022801"/>
    </source>
</evidence>
<feature type="binding site" evidence="10">
    <location>
        <begin position="409"/>
        <end position="412"/>
    </location>
    <ligand>
        <name>GTP</name>
        <dbReference type="ChEBI" id="CHEBI:37565"/>
    </ligand>
</feature>
<sequence length="461" mass="51289">MNDIFIGLQLREHFMAEENKKGGFWASLFGRNKKQDESKIEPTIEEKIKDIEPSIEKLETYDLVEEPSELETVESAVESEPFLAESIETNEIVEEEKIQEISTALEPVEEIIEAKNLEDDLPITETVVESEIVEDIKDELQPVVEIETREKPSEGGFFSRLVKGLLKTKQNIGAGFRSFFLGKKIDDELFEELEEQLLIADIGVPTTSKIIKNLTEHASHKELQDAELLYQQLKVEMADILEPVAQPLVIDTTKKPYVILMVGVNGVGKTTTIGKLARKFQAEGKSVMLAAGDTFRAAAVEQLQVWGERNHIPVVAQSTGSDSASVIFDAMQSAAARNIDILIADTAGRLQNKNNLMDELKKIVRVMKKYDETAPHEIMLTLDAGTGQNAVSQAKLFNEAVGLTGISLTKLDGTAKGGVIFAIADQFKLPIRYIGVGEKIEDLREFNAKEFIEALFVHEEE</sequence>
<dbReference type="AlphaFoldDB" id="A0A502LLD7"/>
<evidence type="ECO:0000256" key="1">
    <source>
        <dbReference type="ARBA" id="ARBA00022475"/>
    </source>
</evidence>
<comment type="caution">
    <text evidence="12">The sequence shown here is derived from an EMBL/GenBank/DDBJ whole genome shotgun (WGS) entry which is preliminary data.</text>
</comment>
<dbReference type="Gene3D" id="1.20.120.140">
    <property type="entry name" value="Signal recognition particle SRP54, nucleotide-binding domain"/>
    <property type="match status" value="1"/>
</dbReference>
<evidence type="ECO:0000259" key="11">
    <source>
        <dbReference type="PROSITE" id="PS00300"/>
    </source>
</evidence>
<keyword evidence="3 10" id="KW-0547">Nucleotide-binding</keyword>
<evidence type="ECO:0000256" key="2">
    <source>
        <dbReference type="ARBA" id="ARBA00022490"/>
    </source>
</evidence>